<evidence type="ECO:0000313" key="6">
    <source>
        <dbReference type="EMBL" id="MCV7424055.1"/>
    </source>
</evidence>
<proteinExistence type="inferred from homology"/>
<dbReference type="AlphaFoldDB" id="A0A9X3BW68"/>
<evidence type="ECO:0000256" key="4">
    <source>
        <dbReference type="ARBA" id="ARBA00022840"/>
    </source>
</evidence>
<organism evidence="6 7">
    <name type="scientific">Mycobacterium yunnanensis</name>
    <dbReference type="NCBI Taxonomy" id="368477"/>
    <lineage>
        <taxon>Bacteria</taxon>
        <taxon>Bacillati</taxon>
        <taxon>Actinomycetota</taxon>
        <taxon>Actinomycetes</taxon>
        <taxon>Mycobacteriales</taxon>
        <taxon>Mycobacteriaceae</taxon>
        <taxon>Mycobacterium</taxon>
    </lineage>
</organism>
<comment type="similarity">
    <text evidence="1">Belongs to the ABC transporter superfamily.</text>
</comment>
<dbReference type="Proteomes" id="UP001141629">
    <property type="component" value="Unassembled WGS sequence"/>
</dbReference>
<dbReference type="Pfam" id="PF08352">
    <property type="entry name" value="oligo_HPY"/>
    <property type="match status" value="1"/>
</dbReference>
<gene>
    <name evidence="6" type="ORF">H7K45_26215</name>
</gene>
<dbReference type="InterPro" id="IPR017871">
    <property type="entry name" value="ABC_transporter-like_CS"/>
</dbReference>
<evidence type="ECO:0000256" key="2">
    <source>
        <dbReference type="ARBA" id="ARBA00022448"/>
    </source>
</evidence>
<dbReference type="PROSITE" id="PS00211">
    <property type="entry name" value="ABC_TRANSPORTER_1"/>
    <property type="match status" value="2"/>
</dbReference>
<keyword evidence="7" id="KW-1185">Reference proteome</keyword>
<dbReference type="InterPro" id="IPR003439">
    <property type="entry name" value="ABC_transporter-like_ATP-bd"/>
</dbReference>
<feature type="domain" description="ABC transporter" evidence="5">
    <location>
        <begin position="284"/>
        <end position="532"/>
    </location>
</feature>
<keyword evidence="3" id="KW-0547">Nucleotide-binding</keyword>
<name>A0A9X3BW68_9MYCO</name>
<dbReference type="InterPro" id="IPR027417">
    <property type="entry name" value="P-loop_NTPase"/>
</dbReference>
<dbReference type="SUPFAM" id="SSF52540">
    <property type="entry name" value="P-loop containing nucleoside triphosphate hydrolases"/>
    <property type="match status" value="2"/>
</dbReference>
<dbReference type="GO" id="GO:0016887">
    <property type="term" value="F:ATP hydrolysis activity"/>
    <property type="evidence" value="ECO:0007669"/>
    <property type="project" value="InterPro"/>
</dbReference>
<evidence type="ECO:0000256" key="3">
    <source>
        <dbReference type="ARBA" id="ARBA00022741"/>
    </source>
</evidence>
<evidence type="ECO:0000259" key="5">
    <source>
        <dbReference type="PROSITE" id="PS50893"/>
    </source>
</evidence>
<reference evidence="6" key="2">
    <citation type="journal article" date="2022" name="BMC Genomics">
        <title>Comparative genome analysis of mycobacteria focusing on tRNA and non-coding RNA.</title>
        <authorList>
            <person name="Behra P.R.K."/>
            <person name="Pettersson B.M.F."/>
            <person name="Ramesh M."/>
            <person name="Das S."/>
            <person name="Dasgupta S."/>
            <person name="Kirsebom L.A."/>
        </authorList>
    </citation>
    <scope>NUCLEOTIDE SEQUENCE</scope>
    <source>
        <strain evidence="6">DSM 44838</strain>
    </source>
</reference>
<dbReference type="SMART" id="SM00382">
    <property type="entry name" value="AAA"/>
    <property type="match status" value="2"/>
</dbReference>
<dbReference type="GO" id="GO:0005524">
    <property type="term" value="F:ATP binding"/>
    <property type="evidence" value="ECO:0007669"/>
    <property type="project" value="UniProtKB-KW"/>
</dbReference>
<dbReference type="InterPro" id="IPR013563">
    <property type="entry name" value="Oligopep_ABC_C"/>
</dbReference>
<protein>
    <submittedName>
        <fullName evidence="6">ABC transporter ATP-binding protein</fullName>
    </submittedName>
</protein>
<dbReference type="EMBL" id="JACKVK010000013">
    <property type="protein sequence ID" value="MCV7424055.1"/>
    <property type="molecule type" value="Genomic_DNA"/>
</dbReference>
<comment type="caution">
    <text evidence="6">The sequence shown here is derived from an EMBL/GenBank/DDBJ whole genome shotgun (WGS) entry which is preliminary data.</text>
</comment>
<dbReference type="Pfam" id="PF00005">
    <property type="entry name" value="ABC_tran"/>
    <property type="match status" value="2"/>
</dbReference>
<keyword evidence="4 6" id="KW-0067">ATP-binding</keyword>
<reference evidence="6" key="1">
    <citation type="submission" date="2020-07" db="EMBL/GenBank/DDBJ databases">
        <authorList>
            <person name="Pettersson B.M.F."/>
            <person name="Behra P.R.K."/>
            <person name="Ramesh M."/>
            <person name="Das S."/>
            <person name="Dasgupta S."/>
            <person name="Kirsebom L.A."/>
        </authorList>
    </citation>
    <scope>NUCLEOTIDE SEQUENCE</scope>
    <source>
        <strain evidence="6">DSM 44838</strain>
    </source>
</reference>
<dbReference type="PANTHER" id="PTHR43776:SF7">
    <property type="entry name" value="D,D-DIPEPTIDE TRANSPORT ATP-BINDING PROTEIN DDPF-RELATED"/>
    <property type="match status" value="1"/>
</dbReference>
<dbReference type="GO" id="GO:0015833">
    <property type="term" value="P:peptide transport"/>
    <property type="evidence" value="ECO:0007669"/>
    <property type="project" value="InterPro"/>
</dbReference>
<dbReference type="Gene3D" id="3.40.50.300">
    <property type="entry name" value="P-loop containing nucleotide triphosphate hydrolases"/>
    <property type="match status" value="2"/>
</dbReference>
<evidence type="ECO:0000256" key="1">
    <source>
        <dbReference type="ARBA" id="ARBA00005417"/>
    </source>
</evidence>
<dbReference type="InterPro" id="IPR003593">
    <property type="entry name" value="AAA+_ATPase"/>
</dbReference>
<feature type="domain" description="ABC transporter" evidence="5">
    <location>
        <begin position="4"/>
        <end position="258"/>
    </location>
</feature>
<dbReference type="PANTHER" id="PTHR43776">
    <property type="entry name" value="TRANSPORT ATP-BINDING PROTEIN"/>
    <property type="match status" value="1"/>
</dbReference>
<dbReference type="NCBIfam" id="NF008453">
    <property type="entry name" value="PRK11308.1"/>
    <property type="match status" value="2"/>
</dbReference>
<sequence>MALFEVTDLAVTLHTGSRARGRQVVSAVRSFSFSVDRGQTLAIVGESGSGKSASLLAATRLLGVDAEVTGSVRFDDHDLLALSPKALRRILGKDIGFVFQDPQSNLHPFKTVGKQIEEVFRVHRAATRRELRARVEGLLDEVGIADPSHAYRAYPAQFSGGMRQRVMIAIAVALNPALIIADEPTTALDVSVQAGIIALLRRLQRDHGTAIVFVSHDLGVVAEIADDVVVVKDGLVVESGSREAIFAAPREEYTRELLAASRLHGVDAVAPAPPTATQAAAPLLSVRGLAKSYRTSIRGARRTAIEGLDFTIGTGEIVALVGESGSGKSTVGRIVAGLQYADSGDISLDGVTFPTALADGVPRLPAQTRRSVQMIFQDPYSSLHPRRTVRASLAAPLIAQRVARSDIPGRVDRAAADARVDPGLLDRYPAELSGGQRQRVAIARALVLSPALIVADEPLSSLDVTTQAEILALVADLTRRRSTAFLFITHDLGVVSSIAQRVIVLGPDGVEETGTTADVFGHPQSAYTRRLLDAVPRLDGARAS</sequence>
<dbReference type="CDD" id="cd03257">
    <property type="entry name" value="ABC_NikE_OppD_transporters"/>
    <property type="match status" value="2"/>
</dbReference>
<dbReference type="InterPro" id="IPR050319">
    <property type="entry name" value="ABC_transp_ATP-bind"/>
</dbReference>
<dbReference type="GO" id="GO:0055085">
    <property type="term" value="P:transmembrane transport"/>
    <property type="evidence" value="ECO:0007669"/>
    <property type="project" value="UniProtKB-ARBA"/>
</dbReference>
<evidence type="ECO:0000313" key="7">
    <source>
        <dbReference type="Proteomes" id="UP001141629"/>
    </source>
</evidence>
<dbReference type="PROSITE" id="PS50893">
    <property type="entry name" value="ABC_TRANSPORTER_2"/>
    <property type="match status" value="2"/>
</dbReference>
<accession>A0A9X3BW68</accession>
<dbReference type="RefSeq" id="WP_263999034.1">
    <property type="nucleotide sequence ID" value="NZ_JACKVK010000013.1"/>
</dbReference>
<keyword evidence="2" id="KW-0813">Transport</keyword>